<organism evidence="1 2">
    <name type="scientific">Kitasatospora gansuensis</name>
    <dbReference type="NCBI Taxonomy" id="258050"/>
    <lineage>
        <taxon>Bacteria</taxon>
        <taxon>Bacillati</taxon>
        <taxon>Actinomycetota</taxon>
        <taxon>Actinomycetes</taxon>
        <taxon>Kitasatosporales</taxon>
        <taxon>Streptomycetaceae</taxon>
        <taxon>Kitasatospora</taxon>
    </lineage>
</organism>
<accession>A0A7W7SIJ2</accession>
<reference evidence="1 2" key="1">
    <citation type="submission" date="2020-08" db="EMBL/GenBank/DDBJ databases">
        <title>Sequencing the genomes of 1000 actinobacteria strains.</title>
        <authorList>
            <person name="Klenk H.-P."/>
        </authorList>
    </citation>
    <scope>NUCLEOTIDE SEQUENCE [LARGE SCALE GENOMIC DNA]</scope>
    <source>
        <strain evidence="1 2">DSM 44786</strain>
    </source>
</reference>
<evidence type="ECO:0000313" key="1">
    <source>
        <dbReference type="EMBL" id="MBB4951002.1"/>
    </source>
</evidence>
<comment type="caution">
    <text evidence="1">The sequence shown here is derived from an EMBL/GenBank/DDBJ whole genome shotgun (WGS) entry which is preliminary data.</text>
</comment>
<proteinExistence type="predicted"/>
<protein>
    <submittedName>
        <fullName evidence="1">Uncharacterized protein</fullName>
    </submittedName>
</protein>
<dbReference type="Proteomes" id="UP000573327">
    <property type="component" value="Unassembled WGS sequence"/>
</dbReference>
<keyword evidence="2" id="KW-1185">Reference proteome</keyword>
<gene>
    <name evidence="1" type="ORF">F4556_006537</name>
</gene>
<dbReference type="RefSeq" id="WP_376775762.1">
    <property type="nucleotide sequence ID" value="NZ_JACHJR010000001.1"/>
</dbReference>
<sequence>MMIVTPVKLVPEGAQAAALSAVSHGSWTHRRCRSGPLPGRIKNLRFACSADVLKMLRRHRKGESDLIERDGSFYLHAVCDVPEASVNENRRFGGRGAGAARPACCRKY</sequence>
<dbReference type="AlphaFoldDB" id="A0A7W7SIJ2"/>
<evidence type="ECO:0000313" key="2">
    <source>
        <dbReference type="Proteomes" id="UP000573327"/>
    </source>
</evidence>
<dbReference type="EMBL" id="JACHJR010000001">
    <property type="protein sequence ID" value="MBB4951002.1"/>
    <property type="molecule type" value="Genomic_DNA"/>
</dbReference>
<name>A0A7W7SIJ2_9ACTN</name>